<dbReference type="PRINTS" id="PR00484">
    <property type="entry name" value="PBPGOBP"/>
</dbReference>
<dbReference type="CDD" id="cd23992">
    <property type="entry name" value="PBP_GOBP"/>
    <property type="match status" value="1"/>
</dbReference>
<sequence>METRTKWRLCYILLAITLINIVTASQEIMVNLSKSFRAKLIECQKELNIPDHIMQDFYNFWKEEYELVNKELGCAIICIASKHDLMSEDRMHHGKATEFAKKHGADDDTAKQIVNLIQECEKGFEAERDFCVKALEVAKCFRTRIHELKWAPTIEMVLEEVISEVQE</sequence>
<dbReference type="EMBL" id="MG820720">
    <property type="protein sequence ID" value="AYP30812.1"/>
    <property type="molecule type" value="mRNA"/>
</dbReference>
<evidence type="ECO:0000256" key="3">
    <source>
        <dbReference type="PIRSR" id="PIRSR015604-1"/>
    </source>
</evidence>
<name>A0A3G2YV55_CORCT</name>
<organism evidence="5">
    <name type="scientific">Corythucha ciliata</name>
    <name type="common">Sycamore lace bug</name>
    <name type="synonym">Tingis ciliata</name>
    <dbReference type="NCBI Taxonomy" id="369451"/>
    <lineage>
        <taxon>Eukaryota</taxon>
        <taxon>Metazoa</taxon>
        <taxon>Ecdysozoa</taxon>
        <taxon>Arthropoda</taxon>
        <taxon>Hexapoda</taxon>
        <taxon>Insecta</taxon>
        <taxon>Pterygota</taxon>
        <taxon>Neoptera</taxon>
        <taxon>Paraneoptera</taxon>
        <taxon>Hemiptera</taxon>
        <taxon>Heteroptera</taxon>
        <taxon>Panheteroptera</taxon>
        <taxon>Cimicomorpha</taxon>
        <taxon>Tingidae</taxon>
        <taxon>Corythucha</taxon>
    </lineage>
</organism>
<keyword evidence="2" id="KW-0813">Transport</keyword>
<dbReference type="AlphaFoldDB" id="A0A3G2YV55"/>
<reference evidence="5" key="1">
    <citation type="submission" date="2018-01" db="EMBL/GenBank/DDBJ databases">
        <authorList>
            <person name="Yang H."/>
        </authorList>
    </citation>
    <scope>NUCLEOTIDE SEQUENCE</scope>
</reference>
<evidence type="ECO:0000313" key="5">
    <source>
        <dbReference type="EMBL" id="AYP30812.1"/>
    </source>
</evidence>
<evidence type="ECO:0000256" key="4">
    <source>
        <dbReference type="SAM" id="SignalP"/>
    </source>
</evidence>
<dbReference type="SUPFAM" id="SSF47565">
    <property type="entry name" value="Insect pheromone/odorant-binding proteins"/>
    <property type="match status" value="1"/>
</dbReference>
<feature type="disulfide bond" evidence="3">
    <location>
        <begin position="43"/>
        <end position="78"/>
    </location>
</feature>
<comment type="similarity">
    <text evidence="1">Belongs to the PBP/GOBP family.</text>
</comment>
<evidence type="ECO:0000256" key="1">
    <source>
        <dbReference type="ARBA" id="ARBA00008098"/>
    </source>
</evidence>
<dbReference type="GO" id="GO:0005549">
    <property type="term" value="F:odorant binding"/>
    <property type="evidence" value="ECO:0007669"/>
    <property type="project" value="InterPro"/>
</dbReference>
<dbReference type="InterPro" id="IPR006170">
    <property type="entry name" value="PBP/GOBP"/>
</dbReference>
<feature type="disulfide bond" evidence="3">
    <location>
        <begin position="74"/>
        <end position="131"/>
    </location>
</feature>
<dbReference type="SMART" id="SM00708">
    <property type="entry name" value="PhBP"/>
    <property type="match status" value="1"/>
</dbReference>
<keyword evidence="4" id="KW-0732">Signal</keyword>
<accession>A0A3G2YV55</accession>
<dbReference type="Gene3D" id="1.10.238.20">
    <property type="entry name" value="Pheromone/general odorant binding protein domain"/>
    <property type="match status" value="1"/>
</dbReference>
<proteinExistence type="evidence at transcript level"/>
<dbReference type="InterPro" id="IPR036728">
    <property type="entry name" value="PBP_GOBP_sf"/>
</dbReference>
<dbReference type="Pfam" id="PF01395">
    <property type="entry name" value="PBP_GOBP"/>
    <property type="match status" value="1"/>
</dbReference>
<evidence type="ECO:0000256" key="2">
    <source>
        <dbReference type="ARBA" id="ARBA00022448"/>
    </source>
</evidence>
<keyword evidence="3" id="KW-1015">Disulfide bond</keyword>
<feature type="chain" id="PRO_5018241236" evidence="4">
    <location>
        <begin position="25"/>
        <end position="167"/>
    </location>
</feature>
<feature type="disulfide bond" evidence="3">
    <location>
        <begin position="120"/>
        <end position="140"/>
    </location>
</feature>
<dbReference type="InterPro" id="IPR006072">
    <property type="entry name" value="Odorant/phero-bd_Lep"/>
</dbReference>
<dbReference type="PIRSF" id="PIRSF015604">
    <property type="entry name" value="Odorant/phero_bd"/>
    <property type="match status" value="1"/>
</dbReference>
<protein>
    <submittedName>
        <fullName evidence="5">OBP13</fullName>
    </submittedName>
</protein>
<feature type="signal peptide" evidence="4">
    <location>
        <begin position="1"/>
        <end position="24"/>
    </location>
</feature>